<dbReference type="OrthoDB" id="6509908at2759"/>
<comment type="caution">
    <text evidence="8">The sequence shown here is derived from an EMBL/GenBank/DDBJ whole genome shotgun (WGS) entry which is preliminary data.</text>
</comment>
<evidence type="ECO:0000256" key="6">
    <source>
        <dbReference type="SAM" id="MobiDB-lite"/>
    </source>
</evidence>
<keyword evidence="1" id="KW-0479">Metal-binding</keyword>
<accession>A0A9P4VUW4</accession>
<evidence type="ECO:0000256" key="3">
    <source>
        <dbReference type="ARBA" id="ARBA00023163"/>
    </source>
</evidence>
<dbReference type="GO" id="GO:0006351">
    <property type="term" value="P:DNA-templated transcription"/>
    <property type="evidence" value="ECO:0007669"/>
    <property type="project" value="InterPro"/>
</dbReference>
<dbReference type="SUPFAM" id="SSF57701">
    <property type="entry name" value="Zn2/Cys6 DNA-binding domain"/>
    <property type="match status" value="1"/>
</dbReference>
<dbReference type="AlphaFoldDB" id="A0A9P4VUW4"/>
<dbReference type="PANTHER" id="PTHR47840">
    <property type="entry name" value="ZN(II)2CYS6 TRANSCRIPTION FACTOR (EUROFUNG)-RELATED"/>
    <property type="match status" value="1"/>
</dbReference>
<name>A0A9P4VUW4_9PEZI</name>
<dbReference type="CDD" id="cd12148">
    <property type="entry name" value="fungal_TF_MHR"/>
    <property type="match status" value="1"/>
</dbReference>
<dbReference type="SMART" id="SM00066">
    <property type="entry name" value="GAL4"/>
    <property type="match status" value="1"/>
</dbReference>
<feature type="coiled-coil region" evidence="5">
    <location>
        <begin position="64"/>
        <end position="91"/>
    </location>
</feature>
<dbReference type="PROSITE" id="PS50048">
    <property type="entry name" value="ZN2_CY6_FUNGAL_2"/>
    <property type="match status" value="1"/>
</dbReference>
<dbReference type="PANTHER" id="PTHR47840:SF1">
    <property type="entry name" value="ZN(II)2CYS6 TRANSCRIPTION FACTOR (EUROFUNG)"/>
    <property type="match status" value="1"/>
</dbReference>
<feature type="region of interest" description="Disordered" evidence="6">
    <location>
        <begin position="136"/>
        <end position="197"/>
    </location>
</feature>
<evidence type="ECO:0000259" key="7">
    <source>
        <dbReference type="PROSITE" id="PS50048"/>
    </source>
</evidence>
<dbReference type="SMART" id="SM00906">
    <property type="entry name" value="Fungal_trans"/>
    <property type="match status" value="1"/>
</dbReference>
<organism evidence="8 9">
    <name type="scientific">Patellaria atrata CBS 101060</name>
    <dbReference type="NCBI Taxonomy" id="1346257"/>
    <lineage>
        <taxon>Eukaryota</taxon>
        <taxon>Fungi</taxon>
        <taxon>Dikarya</taxon>
        <taxon>Ascomycota</taxon>
        <taxon>Pezizomycotina</taxon>
        <taxon>Dothideomycetes</taxon>
        <taxon>Dothideomycetes incertae sedis</taxon>
        <taxon>Patellariales</taxon>
        <taxon>Patellariaceae</taxon>
        <taxon>Patellaria</taxon>
    </lineage>
</organism>
<dbReference type="PROSITE" id="PS00463">
    <property type="entry name" value="ZN2_CY6_FUNGAL_1"/>
    <property type="match status" value="1"/>
</dbReference>
<evidence type="ECO:0000313" key="9">
    <source>
        <dbReference type="Proteomes" id="UP000799429"/>
    </source>
</evidence>
<dbReference type="EMBL" id="MU006089">
    <property type="protein sequence ID" value="KAF2842910.1"/>
    <property type="molecule type" value="Genomic_DNA"/>
</dbReference>
<dbReference type="GO" id="GO:0008270">
    <property type="term" value="F:zinc ion binding"/>
    <property type="evidence" value="ECO:0007669"/>
    <property type="project" value="InterPro"/>
</dbReference>
<feature type="compositionally biased region" description="Polar residues" evidence="6">
    <location>
        <begin position="138"/>
        <end position="159"/>
    </location>
</feature>
<feature type="non-terminal residue" evidence="8">
    <location>
        <position position="719"/>
    </location>
</feature>
<feature type="domain" description="Zn(2)-C6 fungal-type" evidence="7">
    <location>
        <begin position="25"/>
        <end position="56"/>
    </location>
</feature>
<dbReference type="InterPro" id="IPR007219">
    <property type="entry name" value="XnlR_reg_dom"/>
</dbReference>
<evidence type="ECO:0000313" key="8">
    <source>
        <dbReference type="EMBL" id="KAF2842910.1"/>
    </source>
</evidence>
<keyword evidence="5" id="KW-0175">Coiled coil</keyword>
<dbReference type="InterPro" id="IPR001138">
    <property type="entry name" value="Zn2Cys6_DnaBD"/>
</dbReference>
<dbReference type="InterPro" id="IPR036864">
    <property type="entry name" value="Zn2-C6_fun-type_DNA-bd_sf"/>
</dbReference>
<reference evidence="8" key="1">
    <citation type="journal article" date="2020" name="Stud. Mycol.">
        <title>101 Dothideomycetes genomes: a test case for predicting lifestyles and emergence of pathogens.</title>
        <authorList>
            <person name="Haridas S."/>
            <person name="Albert R."/>
            <person name="Binder M."/>
            <person name="Bloem J."/>
            <person name="Labutti K."/>
            <person name="Salamov A."/>
            <person name="Andreopoulos B."/>
            <person name="Baker S."/>
            <person name="Barry K."/>
            <person name="Bills G."/>
            <person name="Bluhm B."/>
            <person name="Cannon C."/>
            <person name="Castanera R."/>
            <person name="Culley D."/>
            <person name="Daum C."/>
            <person name="Ezra D."/>
            <person name="Gonzalez J."/>
            <person name="Henrissat B."/>
            <person name="Kuo A."/>
            <person name="Liang C."/>
            <person name="Lipzen A."/>
            <person name="Lutzoni F."/>
            <person name="Magnuson J."/>
            <person name="Mondo S."/>
            <person name="Nolan M."/>
            <person name="Ohm R."/>
            <person name="Pangilinan J."/>
            <person name="Park H.-J."/>
            <person name="Ramirez L."/>
            <person name="Alfaro M."/>
            <person name="Sun H."/>
            <person name="Tritt A."/>
            <person name="Yoshinaga Y."/>
            <person name="Zwiers L.-H."/>
            <person name="Turgeon B."/>
            <person name="Goodwin S."/>
            <person name="Spatafora J."/>
            <person name="Crous P."/>
            <person name="Grigoriev I."/>
        </authorList>
    </citation>
    <scope>NUCLEOTIDE SEQUENCE</scope>
    <source>
        <strain evidence="8">CBS 101060</strain>
    </source>
</reference>
<dbReference type="GO" id="GO:0003677">
    <property type="term" value="F:DNA binding"/>
    <property type="evidence" value="ECO:0007669"/>
    <property type="project" value="InterPro"/>
</dbReference>
<dbReference type="Proteomes" id="UP000799429">
    <property type="component" value="Unassembled WGS sequence"/>
</dbReference>
<evidence type="ECO:0000256" key="1">
    <source>
        <dbReference type="ARBA" id="ARBA00022723"/>
    </source>
</evidence>
<gene>
    <name evidence="8" type="ORF">M501DRAFT_911060</name>
</gene>
<keyword evidence="2" id="KW-0805">Transcription regulation</keyword>
<evidence type="ECO:0000256" key="2">
    <source>
        <dbReference type="ARBA" id="ARBA00023015"/>
    </source>
</evidence>
<protein>
    <recommendedName>
        <fullName evidence="7">Zn(2)-C6 fungal-type domain-containing protein</fullName>
    </recommendedName>
</protein>
<evidence type="ECO:0000256" key="4">
    <source>
        <dbReference type="ARBA" id="ARBA00023242"/>
    </source>
</evidence>
<dbReference type="GO" id="GO:0000981">
    <property type="term" value="F:DNA-binding transcription factor activity, RNA polymerase II-specific"/>
    <property type="evidence" value="ECO:0007669"/>
    <property type="project" value="InterPro"/>
</dbReference>
<proteinExistence type="predicted"/>
<sequence length="719" mass="80231">MPRSTTSELGVTVGLRKKMRKGTHSCFECTRRKIRCTFSPENPSVCTECFARGSKCIDQEHAVSEIVVDQRKNLRERVARLEALVDGLLEGSDDPAEALKKLRSEAFPPTPISEDAGLSAAAEPAPLLSMFDNVLSRAESQTSGSPGSSDFKHSNSPVSMQKIPPRCTYSSNGIQLQGPIQPELAKDMPSSTKAKDDRTRRALLAAFPPYEQMVEALKTNGEFWMQWREKTPGTSPGETLIQFMTRVLSSGNPSELGTLALAVGVALQGDDIDRYLALVHRWIVFDDEYASTLHGMECILFAGKCYSDIGQARRAWLAFRRGLIFAQLTGLHRNHAMDPARDSIFWGLYTSDRFLSMMLGLPYGINDLHCDLEIRAKGEGSCLMEFMAKVSVIAGEVIDRTQGFIEHSYSTVLDLDQRLDNVLALMPADWYNVNNNASLSAESNNDAAVLEVRERLLTQITYHQVRVYLHLPFMLKSASTARFEYSKTACFDSAREMLRLYQLLRQPEITEPLYECKSIDFLAFTASIVVILRVLGYGKLSSDENPEQDEKDWQAIEKCKAIFRRASSEKGGKVAAQSYAVLQQLGWPDQDQGNGNDQPQKVAIPFFGTISIRRGEKFTHRSSRSNSVLNTPASYARTGSSASPVQMTHHHFAAASGDDPLIAYDGLYMPNPSFDPQPMDLTSIPDPSHNMNAGPWQSMPNMDIDMDWTWLLENMQQQQ</sequence>
<evidence type="ECO:0000256" key="5">
    <source>
        <dbReference type="SAM" id="Coils"/>
    </source>
</evidence>
<dbReference type="Gene3D" id="4.10.240.10">
    <property type="entry name" value="Zn(2)-C6 fungal-type DNA-binding domain"/>
    <property type="match status" value="1"/>
</dbReference>
<keyword evidence="4" id="KW-0539">Nucleus</keyword>
<dbReference type="CDD" id="cd00067">
    <property type="entry name" value="GAL4"/>
    <property type="match status" value="1"/>
</dbReference>
<keyword evidence="3" id="KW-0804">Transcription</keyword>
<keyword evidence="9" id="KW-1185">Reference proteome</keyword>